<keyword evidence="2" id="KW-1185">Reference proteome</keyword>
<evidence type="ECO:0000313" key="1">
    <source>
        <dbReference type="EMBL" id="PSN65563.1"/>
    </source>
</evidence>
<proteinExistence type="predicted"/>
<evidence type="ECO:0000313" key="2">
    <source>
        <dbReference type="Proteomes" id="UP000240883"/>
    </source>
</evidence>
<protein>
    <submittedName>
        <fullName evidence="1">Uncharacterized protein</fullName>
    </submittedName>
</protein>
<dbReference type="Proteomes" id="UP000240883">
    <property type="component" value="Unassembled WGS sequence"/>
</dbReference>
<dbReference type="EMBL" id="KZ678137">
    <property type="protein sequence ID" value="PSN65563.1"/>
    <property type="molecule type" value="Genomic_DNA"/>
</dbReference>
<organism evidence="1 2">
    <name type="scientific">Corynespora cassiicola Philippines</name>
    <dbReference type="NCBI Taxonomy" id="1448308"/>
    <lineage>
        <taxon>Eukaryota</taxon>
        <taxon>Fungi</taxon>
        <taxon>Dikarya</taxon>
        <taxon>Ascomycota</taxon>
        <taxon>Pezizomycotina</taxon>
        <taxon>Dothideomycetes</taxon>
        <taxon>Pleosporomycetidae</taxon>
        <taxon>Pleosporales</taxon>
        <taxon>Corynesporascaceae</taxon>
        <taxon>Corynespora</taxon>
    </lineage>
</organism>
<gene>
    <name evidence="1" type="ORF">BS50DRAFT_589952</name>
</gene>
<dbReference type="AlphaFoldDB" id="A0A2T2NJF1"/>
<sequence length="256" mass="29583">MTSSRSSPVLTGFPNEILTNICEEMIRLSGNSHIKYFTKLYMLKCACSIHDQSEMMHLACLDSYRLLDGRFWFTPNYQLKVLETKGADIHILPLLFICQKLHHSKYAAEKALYSIYHFSFTDKINFLSFANQAPQDSLISIKYITIMITDYHNLDISRMPVSWLHTLDILKEVVALKDCRLIEQVETKEFRVPTKPEKLPLKRMGLVDKVRTFPHKEAFTVDIVDGMFILLETLRPRGESGKNDDNVWGIGYLRGS</sequence>
<reference evidence="1 2" key="1">
    <citation type="journal article" date="2018" name="Front. Microbiol.">
        <title>Genome-Wide Analysis of Corynespora cassiicola Leaf Fall Disease Putative Effectors.</title>
        <authorList>
            <person name="Lopez D."/>
            <person name="Ribeiro S."/>
            <person name="Label P."/>
            <person name="Fumanal B."/>
            <person name="Venisse J.S."/>
            <person name="Kohler A."/>
            <person name="de Oliveira R.R."/>
            <person name="Labutti K."/>
            <person name="Lipzen A."/>
            <person name="Lail K."/>
            <person name="Bauer D."/>
            <person name="Ohm R.A."/>
            <person name="Barry K.W."/>
            <person name="Spatafora J."/>
            <person name="Grigoriev I.V."/>
            <person name="Martin F.M."/>
            <person name="Pujade-Renaud V."/>
        </authorList>
    </citation>
    <scope>NUCLEOTIDE SEQUENCE [LARGE SCALE GENOMIC DNA]</scope>
    <source>
        <strain evidence="1 2">Philippines</strain>
    </source>
</reference>
<name>A0A2T2NJF1_CORCC</name>
<accession>A0A2T2NJF1</accession>